<dbReference type="Pfam" id="PF08570">
    <property type="entry name" value="DUF1761"/>
    <property type="match status" value="1"/>
</dbReference>
<accession>A0A7Y9J4A4</accession>
<organism evidence="2 3">
    <name type="scientific">Actinomycetospora corticicola</name>
    <dbReference type="NCBI Taxonomy" id="663602"/>
    <lineage>
        <taxon>Bacteria</taxon>
        <taxon>Bacillati</taxon>
        <taxon>Actinomycetota</taxon>
        <taxon>Actinomycetes</taxon>
        <taxon>Pseudonocardiales</taxon>
        <taxon>Pseudonocardiaceae</taxon>
        <taxon>Actinomycetospora</taxon>
    </lineage>
</organism>
<keyword evidence="1" id="KW-0812">Transmembrane</keyword>
<protein>
    <submittedName>
        <fullName evidence="2">Membrane associated rhomboid family serine protease</fullName>
    </submittedName>
</protein>
<dbReference type="GO" id="GO:0006508">
    <property type="term" value="P:proteolysis"/>
    <property type="evidence" value="ECO:0007669"/>
    <property type="project" value="UniProtKB-KW"/>
</dbReference>
<dbReference type="AlphaFoldDB" id="A0A7Y9J4A4"/>
<dbReference type="GO" id="GO:0008233">
    <property type="term" value="F:peptidase activity"/>
    <property type="evidence" value="ECO:0007669"/>
    <property type="project" value="UniProtKB-KW"/>
</dbReference>
<keyword evidence="3" id="KW-1185">Reference proteome</keyword>
<feature type="transmembrane region" description="Helical" evidence="1">
    <location>
        <begin position="84"/>
        <end position="105"/>
    </location>
</feature>
<sequence length="137" mass="14377">MLQAFSNINWLAVAIASVVSIGLGGLWFGLVAAKQYVRVLGREGQPAPQQRTVDAVGPLVCIVVVVLTSAVLVAALQLSTATDAVVFGLVVGIGYLLAMTFQIAINPNFPHPLRYGALNAPYFLTTSLVTSLALVLI</sequence>
<keyword evidence="1" id="KW-0472">Membrane</keyword>
<evidence type="ECO:0000313" key="2">
    <source>
        <dbReference type="EMBL" id="NYD34898.1"/>
    </source>
</evidence>
<dbReference type="RefSeq" id="WP_179792805.1">
    <property type="nucleotide sequence ID" value="NZ_BAABHP010000003.1"/>
</dbReference>
<reference evidence="2 3" key="1">
    <citation type="submission" date="2020-07" db="EMBL/GenBank/DDBJ databases">
        <title>Sequencing the genomes of 1000 actinobacteria strains.</title>
        <authorList>
            <person name="Klenk H.-P."/>
        </authorList>
    </citation>
    <scope>NUCLEOTIDE SEQUENCE [LARGE SCALE GENOMIC DNA]</scope>
    <source>
        <strain evidence="2 3">DSM 45772</strain>
    </source>
</reference>
<keyword evidence="2" id="KW-0645">Protease</keyword>
<name>A0A7Y9J4A4_9PSEU</name>
<gene>
    <name evidence="2" type="ORF">BJ983_001000</name>
</gene>
<feature type="transmembrane region" description="Helical" evidence="1">
    <location>
        <begin position="53"/>
        <end position="78"/>
    </location>
</feature>
<dbReference type="InterPro" id="IPR013879">
    <property type="entry name" value="DUF1761"/>
</dbReference>
<dbReference type="EMBL" id="JACCBN010000001">
    <property type="protein sequence ID" value="NYD34898.1"/>
    <property type="molecule type" value="Genomic_DNA"/>
</dbReference>
<evidence type="ECO:0000256" key="1">
    <source>
        <dbReference type="SAM" id="Phobius"/>
    </source>
</evidence>
<feature type="transmembrane region" description="Helical" evidence="1">
    <location>
        <begin position="117"/>
        <end position="136"/>
    </location>
</feature>
<proteinExistence type="predicted"/>
<evidence type="ECO:0000313" key="3">
    <source>
        <dbReference type="Proteomes" id="UP000535890"/>
    </source>
</evidence>
<keyword evidence="2" id="KW-0378">Hydrolase</keyword>
<keyword evidence="1" id="KW-1133">Transmembrane helix</keyword>
<dbReference type="Proteomes" id="UP000535890">
    <property type="component" value="Unassembled WGS sequence"/>
</dbReference>
<comment type="caution">
    <text evidence="2">The sequence shown here is derived from an EMBL/GenBank/DDBJ whole genome shotgun (WGS) entry which is preliminary data.</text>
</comment>
<feature type="transmembrane region" description="Helical" evidence="1">
    <location>
        <begin position="12"/>
        <end position="33"/>
    </location>
</feature>